<dbReference type="SUPFAM" id="SSF88697">
    <property type="entry name" value="PUA domain-like"/>
    <property type="match status" value="1"/>
</dbReference>
<proteinExistence type="predicted"/>
<dbReference type="Gene3D" id="3.40.630.30">
    <property type="match status" value="1"/>
</dbReference>
<reference evidence="1 2" key="1">
    <citation type="submission" date="2018-10" db="EMBL/GenBank/DDBJ databases">
        <title>Cultivation of a novel Methanohalophilus strain from Kebrit Deep of the Red Sea and a genomic comparison of members of the genus Methanohalophilus.</title>
        <authorList>
            <person name="Guan Y."/>
            <person name="Ngugi D.K."/>
            <person name="Stingl U."/>
        </authorList>
    </citation>
    <scope>NUCLEOTIDE SEQUENCE [LARGE SCALE GENOMIC DNA]</scope>
    <source>
        <strain evidence="1 2">DSM 10369</strain>
    </source>
</reference>
<dbReference type="SUPFAM" id="SSF55729">
    <property type="entry name" value="Acyl-CoA N-acyltransferases (Nat)"/>
    <property type="match status" value="1"/>
</dbReference>
<dbReference type="Proteomes" id="UP000273978">
    <property type="component" value="Unassembled WGS sequence"/>
</dbReference>
<sequence length="500" mass="58231">MNLCDGMKILYDTNILIPIQDPKILSPDLQELLALIREHSHQEVIHPASLKDIENDNDAERREMILSKLRGYPILPSPPLPDDSFVSLVGTPSNSHDINDNEILYSLYKNLVDFIITEDKGIRRKAFRLDVDHRVFSISSALDYFKRLYKRHEPKHTLLKQLYAHEIDINQPFFNSLKRDYTDFQQWWTEKCVKQSRKCWIYEEEGEIKGFLMLKEETEAIDTSPPQPIKPRVKITTLKVDLSGSKMGELFLKLAFQYCINNNFFEIYLTHFETNDDPLVYVIGNYGFENIGKRTCNGEDVYLKKFKVEDTSLEPLTIANRYYPCFKDDESIKKFIVPIKPEYHDTLFPDYSRRQLTFDDYTEINVPGNAIKKAYLSSSRITKITPGSIVLFYRSKDQKAITAIGVVDQDPIRTTDPTELKRIVGKRSVYSDEELMGWAKENVFVIPFKHHFYLPNPLSLSYLKEKDILKSHPQSITEINHEQYVALKSGGKLDERFTVN</sequence>
<gene>
    <name evidence="1" type="ORF">EDD83_09040</name>
</gene>
<evidence type="ECO:0008006" key="3">
    <source>
        <dbReference type="Google" id="ProtNLM"/>
    </source>
</evidence>
<evidence type="ECO:0000313" key="1">
    <source>
        <dbReference type="EMBL" id="RNI07340.1"/>
    </source>
</evidence>
<dbReference type="InterPro" id="IPR016181">
    <property type="entry name" value="Acyl_CoA_acyltransferase"/>
</dbReference>
<name>A0A3M9L241_9EURY</name>
<accession>A0A3M9L241</accession>
<evidence type="ECO:0000313" key="2">
    <source>
        <dbReference type="Proteomes" id="UP000273978"/>
    </source>
</evidence>
<dbReference type="CDD" id="cd18699">
    <property type="entry name" value="PIN_VapC_like"/>
    <property type="match status" value="1"/>
</dbReference>
<dbReference type="AlphaFoldDB" id="A0A3M9L241"/>
<dbReference type="EMBL" id="RJJF01000020">
    <property type="protein sequence ID" value="RNI07340.1"/>
    <property type="molecule type" value="Genomic_DNA"/>
</dbReference>
<protein>
    <recommendedName>
        <fullName evidence="3">N-acetyltransferase domain-containing protein</fullName>
    </recommendedName>
</protein>
<organism evidence="1 2">
    <name type="scientific">Methanohalophilus euhalobius</name>
    <dbReference type="NCBI Taxonomy" id="51203"/>
    <lineage>
        <taxon>Archaea</taxon>
        <taxon>Methanobacteriati</taxon>
        <taxon>Methanobacteriota</taxon>
        <taxon>Stenosarchaea group</taxon>
        <taxon>Methanomicrobia</taxon>
        <taxon>Methanosarcinales</taxon>
        <taxon>Methanosarcinaceae</taxon>
        <taxon>Methanohalophilus</taxon>
    </lineage>
</organism>
<comment type="caution">
    <text evidence="1">The sequence shown here is derived from an EMBL/GenBank/DDBJ whole genome shotgun (WGS) entry which is preliminary data.</text>
</comment>
<dbReference type="InterPro" id="IPR015947">
    <property type="entry name" value="PUA-like_sf"/>
</dbReference>